<dbReference type="EMBL" id="JAVRRF010000009">
    <property type="protein sequence ID" value="KAK5061891.1"/>
    <property type="molecule type" value="Genomic_DNA"/>
</dbReference>
<name>A0ABR0JD82_9EURO</name>
<dbReference type="Proteomes" id="UP001345691">
    <property type="component" value="Unassembled WGS sequence"/>
</dbReference>
<accession>A0ABR0JD82</accession>
<dbReference type="PROSITE" id="PS50053">
    <property type="entry name" value="UBIQUITIN_2"/>
    <property type="match status" value="1"/>
</dbReference>
<dbReference type="InterPro" id="IPR029071">
    <property type="entry name" value="Ubiquitin-like_domsf"/>
</dbReference>
<dbReference type="PANTHER" id="PTHR14534">
    <property type="entry name" value="VACUOLAR IMPORT AND DEGRADATION PROTEIN 24"/>
    <property type="match status" value="1"/>
</dbReference>
<comment type="caution">
    <text evidence="4">The sequence shown here is derived from an EMBL/GenBank/DDBJ whole genome shotgun (WGS) entry which is preliminary data.</text>
</comment>
<evidence type="ECO:0000256" key="1">
    <source>
        <dbReference type="ARBA" id="ARBA00061469"/>
    </source>
</evidence>
<dbReference type="SUPFAM" id="SSF54236">
    <property type="entry name" value="Ubiquitin-like"/>
    <property type="match status" value="1"/>
</dbReference>
<dbReference type="CDD" id="cd17039">
    <property type="entry name" value="Ubl_ubiquitin_like"/>
    <property type="match status" value="1"/>
</dbReference>
<protein>
    <recommendedName>
        <fullName evidence="3">Ubiquitin-like domain-containing protein</fullName>
    </recommendedName>
</protein>
<keyword evidence="5" id="KW-1185">Reference proteome</keyword>
<feature type="region of interest" description="Disordered" evidence="2">
    <location>
        <begin position="405"/>
        <end position="433"/>
    </location>
</feature>
<gene>
    <name evidence="4" type="ORF">LTR69_005075</name>
</gene>
<comment type="similarity">
    <text evidence="1">Belongs to the GID4/VID24 family.</text>
</comment>
<feature type="region of interest" description="Disordered" evidence="2">
    <location>
        <begin position="628"/>
        <end position="650"/>
    </location>
</feature>
<dbReference type="Gene3D" id="3.10.20.90">
    <property type="entry name" value="Phosphatidylinositol 3-kinase Catalytic Subunit, Chain A, domain 1"/>
    <property type="match status" value="1"/>
</dbReference>
<dbReference type="InterPro" id="IPR018618">
    <property type="entry name" value="GID4/10-like"/>
</dbReference>
<dbReference type="Pfam" id="PF16455">
    <property type="entry name" value="UBD"/>
    <property type="match status" value="1"/>
</dbReference>
<feature type="compositionally biased region" description="Acidic residues" evidence="2">
    <location>
        <begin position="129"/>
        <end position="138"/>
    </location>
</feature>
<feature type="domain" description="Ubiquitin-like" evidence="3">
    <location>
        <begin position="658"/>
        <end position="731"/>
    </location>
</feature>
<dbReference type="InterPro" id="IPR038169">
    <property type="entry name" value="DC-UbP/UBTD2_N_sf"/>
</dbReference>
<evidence type="ECO:0000313" key="4">
    <source>
        <dbReference type="EMBL" id="KAK5061891.1"/>
    </source>
</evidence>
<reference evidence="4 5" key="1">
    <citation type="submission" date="2023-08" db="EMBL/GenBank/DDBJ databases">
        <title>Black Yeasts Isolated from many extreme environments.</title>
        <authorList>
            <person name="Coleine C."/>
            <person name="Stajich J.E."/>
            <person name="Selbmann L."/>
        </authorList>
    </citation>
    <scope>NUCLEOTIDE SEQUENCE [LARGE SCALE GENOMIC DNA]</scope>
    <source>
        <strain evidence="4 5">CCFEE 6328</strain>
    </source>
</reference>
<feature type="compositionally biased region" description="Basic and acidic residues" evidence="2">
    <location>
        <begin position="640"/>
        <end position="650"/>
    </location>
</feature>
<dbReference type="PANTHER" id="PTHR14534:SF3">
    <property type="entry name" value="GID COMPLEX SUBUNIT 4 HOMOLOG"/>
    <property type="match status" value="1"/>
</dbReference>
<dbReference type="InterPro" id="IPR032752">
    <property type="entry name" value="DC-UbP/UBTD2_N"/>
</dbReference>
<evidence type="ECO:0000256" key="2">
    <source>
        <dbReference type="SAM" id="MobiDB-lite"/>
    </source>
</evidence>
<dbReference type="Gene3D" id="1.20.225.20">
    <property type="entry name" value="Ub domain-containing protein, DC-UbP/UBTD2, N-terminal domain"/>
    <property type="match status" value="1"/>
</dbReference>
<sequence length="737" mass="82480">MPSHASNTPITSHHLNLDQTSVACPAPLTPPPENNSDHGIVERLTQQRPVNVGEDEVSQRPMSDNTAAGMSLMQEESMYTAPEFFEEKMHPEGPDVMMEVARPEVDRSGDDTVKMIGDTSKENHANSSEENDVVDDADTTTVSAEKDMIQDTKPAVNNIGSAPLSPPPELSQQDRTRKPYDTTSTTGVPSIDQELDWSSDLREWDFSRRRLLPQYPSATFQPYSKFKGTQQSDRQIYNVEVTILTVDIEQSTMSGYLQICGLTPDHPTLTTFFTGEIIGGPDQKYSFRTRDPAWGASDKTDLTHWARFPAWRPLSLQAKRNINFVYPLNHENWWQQDCIFMRWKEHFLVPDYKLKSIQGASFEGFYYICFNQVEGRVSGIYFHSKSEKYQQLELKHEGKQGVWGNGGCCSSRPDESDGPQHGRAVAPVPVRHSPQAITSQTAITGASHDNQPSSFAHPSHLSLQHSETSRSALSTPRQSVHNTRSRQHRQLSLADHYNLPLQPLEQWTSKGRTWTRTQLQRERYEFFETRVTGRREIWDGLKTVIQCLREGDVADAQGILDALAVTLPTGRIEEGAYDEHGNLYKLPEAVISDPTDVVEDITDMDSQTVTGPAEGDTLAVKLEAAEGPSMQEVTQNQSNDAEKTKEAKGKANVEKDAIKVRCRLSDRGGPDVIVLLGRSQTVGVLAQRIRDETEIPSKASIRIAYLGKMLDHKRTLSEQGWNQGHVLNALVVGRFAS</sequence>
<dbReference type="InterPro" id="IPR000626">
    <property type="entry name" value="Ubiquitin-like_dom"/>
</dbReference>
<feature type="compositionally biased region" description="Polar residues" evidence="2">
    <location>
        <begin position="445"/>
        <end position="482"/>
    </location>
</feature>
<evidence type="ECO:0000259" key="3">
    <source>
        <dbReference type="PROSITE" id="PS50053"/>
    </source>
</evidence>
<feature type="region of interest" description="Disordered" evidence="2">
    <location>
        <begin position="117"/>
        <end position="191"/>
    </location>
</feature>
<feature type="region of interest" description="Disordered" evidence="2">
    <location>
        <begin position="445"/>
        <end position="488"/>
    </location>
</feature>
<proteinExistence type="inferred from homology"/>
<dbReference type="Pfam" id="PF09783">
    <property type="entry name" value="Vac_ImportDeg"/>
    <property type="match status" value="1"/>
</dbReference>
<organism evidence="4 5">
    <name type="scientific">Exophiala sideris</name>
    <dbReference type="NCBI Taxonomy" id="1016849"/>
    <lineage>
        <taxon>Eukaryota</taxon>
        <taxon>Fungi</taxon>
        <taxon>Dikarya</taxon>
        <taxon>Ascomycota</taxon>
        <taxon>Pezizomycotina</taxon>
        <taxon>Eurotiomycetes</taxon>
        <taxon>Chaetothyriomycetidae</taxon>
        <taxon>Chaetothyriales</taxon>
        <taxon>Herpotrichiellaceae</taxon>
        <taxon>Exophiala</taxon>
    </lineage>
</organism>
<evidence type="ECO:0000313" key="5">
    <source>
        <dbReference type="Proteomes" id="UP001345691"/>
    </source>
</evidence>